<keyword evidence="3 7" id="KW-0812">Transmembrane</keyword>
<evidence type="ECO:0000256" key="3">
    <source>
        <dbReference type="ARBA" id="ARBA00022692"/>
    </source>
</evidence>
<keyword evidence="4" id="KW-0256">Endoplasmic reticulum</keyword>
<reference evidence="8" key="2">
    <citation type="submission" date="2014-06" db="EMBL/GenBank/DDBJ databases">
        <title>The complete genome of Blastobotrys (Arxula) adeninivorans LS3 - a yeast of biotechnological interest.</title>
        <authorList>
            <person name="Kunze G."/>
            <person name="Gaillardin C."/>
            <person name="Czernicka M."/>
            <person name="Durrens P."/>
            <person name="Martin T."/>
            <person name="Boer E."/>
            <person name="Gabaldon T."/>
            <person name="Cruz J."/>
            <person name="Talla E."/>
            <person name="Marck C."/>
            <person name="Goffeau A."/>
            <person name="Barbe V."/>
            <person name="Baret P."/>
            <person name="Baronian K."/>
            <person name="Beier S."/>
            <person name="Bleykasten C."/>
            <person name="Bode R."/>
            <person name="Casaregola S."/>
            <person name="Despons L."/>
            <person name="Fairhead C."/>
            <person name="Giersberg M."/>
            <person name="Gierski P."/>
            <person name="Hahnel U."/>
            <person name="Hartmann A."/>
            <person name="Jankowska D."/>
            <person name="Jubin C."/>
            <person name="Jung P."/>
            <person name="Lafontaine I."/>
            <person name="Leh-Louis V."/>
            <person name="Lemaire M."/>
            <person name="Marcet-Houben M."/>
            <person name="Mascher M."/>
            <person name="Morel G."/>
            <person name="Richard G.-F."/>
            <person name="Riechen J."/>
            <person name="Sacerdot C."/>
            <person name="Sarkar A."/>
            <person name="Savel G."/>
            <person name="Schacherer J."/>
            <person name="Sherman D."/>
            <person name="Straub M.-L."/>
            <person name="Stein N."/>
            <person name="Thierry A."/>
            <person name="Trautwein-Schult A."/>
            <person name="Westhof E."/>
            <person name="Worch S."/>
            <person name="Dujon B."/>
            <person name="Souciet J.-L."/>
            <person name="Wincker P."/>
            <person name="Scholz U."/>
            <person name="Neuveglise N."/>
        </authorList>
    </citation>
    <scope>NUCLEOTIDE SEQUENCE</scope>
    <source>
        <strain evidence="8">LS3</strain>
    </source>
</reference>
<keyword evidence="6 7" id="KW-0472">Membrane</keyword>
<comment type="subcellular location">
    <subcellularLocation>
        <location evidence="1">Endoplasmic reticulum membrane</location>
        <topology evidence="1">Multi-pass membrane protein</topology>
    </subcellularLocation>
</comment>
<sequence length="306" mass="33306">MSAPMVKTPEKSNKKANSGLGGVPSKSFLNLNASALYGLFGSQLSLAEMNDGTNGSLSSRPSSADIVNLAKESQSQMTHKRHLSEAAAAAESRKHFPAVLSSGRVPLSPLTLGVRVIALFLFGVAYGQFSRHIHDNHQVTTYTLDIDKTGAFSLLWGSQGILLGFLLPFFDWLFPEQGRKFHQGKGGTDWTSIMRAAAAFAGIAYGVRKFTWESTLQAAFYWGMVNPCLWFILDSTRNGFILASLIAIVGTTVFAIIFPEHLPAVSFTETYISVTVWVASVFFCCAICFGNIGRRLLSFDLAQIES</sequence>
<accession>A0A060T4D6</accession>
<evidence type="ECO:0000256" key="2">
    <source>
        <dbReference type="ARBA" id="ARBA00007475"/>
    </source>
</evidence>
<feature type="transmembrane region" description="Helical" evidence="7">
    <location>
        <begin position="270"/>
        <end position="292"/>
    </location>
</feature>
<protein>
    <submittedName>
        <fullName evidence="8">ARAD1B02662p</fullName>
    </submittedName>
</protein>
<evidence type="ECO:0000256" key="7">
    <source>
        <dbReference type="SAM" id="Phobius"/>
    </source>
</evidence>
<organism evidence="8">
    <name type="scientific">Blastobotrys adeninivorans</name>
    <name type="common">Yeast</name>
    <name type="synonym">Arxula adeninivorans</name>
    <dbReference type="NCBI Taxonomy" id="409370"/>
    <lineage>
        <taxon>Eukaryota</taxon>
        <taxon>Fungi</taxon>
        <taxon>Dikarya</taxon>
        <taxon>Ascomycota</taxon>
        <taxon>Saccharomycotina</taxon>
        <taxon>Dipodascomycetes</taxon>
        <taxon>Dipodascales</taxon>
        <taxon>Trichomonascaceae</taxon>
        <taxon>Blastobotrys</taxon>
    </lineage>
</organism>
<dbReference type="EMBL" id="HG937692">
    <property type="protein sequence ID" value="CDP35985.1"/>
    <property type="molecule type" value="Genomic_DNA"/>
</dbReference>
<feature type="transmembrane region" description="Helical" evidence="7">
    <location>
        <begin position="110"/>
        <end position="129"/>
    </location>
</feature>
<name>A0A060T4D6_BLAAD</name>
<evidence type="ECO:0000256" key="6">
    <source>
        <dbReference type="ARBA" id="ARBA00023136"/>
    </source>
</evidence>
<dbReference type="GO" id="GO:0005789">
    <property type="term" value="C:endoplasmic reticulum membrane"/>
    <property type="evidence" value="ECO:0007669"/>
    <property type="project" value="UniProtKB-SubCell"/>
</dbReference>
<proteinExistence type="inferred from homology"/>
<evidence type="ECO:0000256" key="1">
    <source>
        <dbReference type="ARBA" id="ARBA00004477"/>
    </source>
</evidence>
<dbReference type="InterPro" id="IPR025929">
    <property type="entry name" value="INSIG_fam"/>
</dbReference>
<evidence type="ECO:0000256" key="4">
    <source>
        <dbReference type="ARBA" id="ARBA00022824"/>
    </source>
</evidence>
<reference evidence="8" key="1">
    <citation type="submission" date="2014-02" db="EMBL/GenBank/DDBJ databases">
        <authorList>
            <person name="Genoscope - CEA"/>
        </authorList>
    </citation>
    <scope>NUCLEOTIDE SEQUENCE</scope>
    <source>
        <strain evidence="8">LS3</strain>
    </source>
</reference>
<dbReference type="GO" id="GO:0016126">
    <property type="term" value="P:sterol biosynthetic process"/>
    <property type="evidence" value="ECO:0007669"/>
    <property type="project" value="TreeGrafter"/>
</dbReference>
<feature type="transmembrane region" description="Helical" evidence="7">
    <location>
        <begin position="240"/>
        <end position="258"/>
    </location>
</feature>
<dbReference type="PANTHER" id="PTHR15301">
    <property type="entry name" value="INSULIN-INDUCED GENE 1"/>
    <property type="match status" value="1"/>
</dbReference>
<feature type="transmembrane region" description="Helical" evidence="7">
    <location>
        <begin position="214"/>
        <end position="233"/>
    </location>
</feature>
<dbReference type="Pfam" id="PF07281">
    <property type="entry name" value="INSIG"/>
    <property type="match status" value="1"/>
</dbReference>
<gene>
    <name evidence="8" type="ORF">GNLVRS02_ARAD1B02662g</name>
</gene>
<dbReference type="AlphaFoldDB" id="A0A060T4D6"/>
<dbReference type="PANTHER" id="PTHR15301:SF3">
    <property type="entry name" value="PROTEIN NSG1-RELATED"/>
    <property type="match status" value="1"/>
</dbReference>
<dbReference type="PhylomeDB" id="A0A060T4D6"/>
<keyword evidence="5 7" id="KW-1133">Transmembrane helix</keyword>
<feature type="transmembrane region" description="Helical" evidence="7">
    <location>
        <begin position="149"/>
        <end position="170"/>
    </location>
</feature>
<evidence type="ECO:0000256" key="5">
    <source>
        <dbReference type="ARBA" id="ARBA00022989"/>
    </source>
</evidence>
<comment type="similarity">
    <text evidence="2">Belongs to the INSIG family.</text>
</comment>
<evidence type="ECO:0000313" key="8">
    <source>
        <dbReference type="EMBL" id="CDP35985.1"/>
    </source>
</evidence>